<dbReference type="EMBL" id="FOKY01000005">
    <property type="protein sequence ID" value="SFB79607.1"/>
    <property type="molecule type" value="Genomic_DNA"/>
</dbReference>
<dbReference type="RefSeq" id="WP_092318929.1">
    <property type="nucleotide sequence ID" value="NZ_FOKY01000005.1"/>
</dbReference>
<evidence type="ECO:0000313" key="2">
    <source>
        <dbReference type="Proteomes" id="UP000240042"/>
    </source>
</evidence>
<evidence type="ECO:0000313" key="1">
    <source>
        <dbReference type="EMBL" id="SFB79607.1"/>
    </source>
</evidence>
<sequence>MGKIKFLCILLVVSSCGPSPTKLWLNEYEALLKEAVQVITSDSSSSHAERMRVRIAEKEAEINEILRSASMQEQMSFLSDYYDMRVRFFYALQDN</sequence>
<name>A0A1I1DXS4_BREAD</name>
<dbReference type="Proteomes" id="UP000240042">
    <property type="component" value="Unassembled WGS sequence"/>
</dbReference>
<dbReference type="STRING" id="34097.SAMN02745150_00829"/>
<accession>A0A1I1DXS4</accession>
<proteinExistence type="predicted"/>
<keyword evidence="2" id="KW-1185">Reference proteome</keyword>
<reference evidence="2" key="1">
    <citation type="submission" date="2016-10" db="EMBL/GenBank/DDBJ databases">
        <authorList>
            <person name="Varghese N."/>
            <person name="Submissions S."/>
        </authorList>
    </citation>
    <scope>NUCLEOTIDE SEQUENCE [LARGE SCALE GENOMIC DNA]</scope>
    <source>
        <strain evidence="2">ATCC 43811</strain>
    </source>
</reference>
<dbReference type="AlphaFoldDB" id="A0A1I1DXS4"/>
<protein>
    <submittedName>
        <fullName evidence="1">Uncharacterized protein</fullName>
    </submittedName>
</protein>
<dbReference type="PROSITE" id="PS51257">
    <property type="entry name" value="PROKAR_LIPOPROTEIN"/>
    <property type="match status" value="1"/>
</dbReference>
<gene>
    <name evidence="1" type="ORF">SAMN02745150_00829</name>
</gene>
<organism evidence="1 2">
    <name type="scientific">Brevinema andersonii</name>
    <dbReference type="NCBI Taxonomy" id="34097"/>
    <lineage>
        <taxon>Bacteria</taxon>
        <taxon>Pseudomonadati</taxon>
        <taxon>Spirochaetota</taxon>
        <taxon>Spirochaetia</taxon>
        <taxon>Brevinematales</taxon>
        <taxon>Brevinemataceae</taxon>
        <taxon>Brevinema</taxon>
    </lineage>
</organism>